<dbReference type="Gene3D" id="3.40.50.720">
    <property type="entry name" value="NAD(P)-binding Rossmann-like Domain"/>
    <property type="match status" value="1"/>
</dbReference>
<dbReference type="InterPro" id="IPR051164">
    <property type="entry name" value="NmrA-like_oxidored"/>
</dbReference>
<dbReference type="AlphaFoldDB" id="A0A0D2JZW6"/>
<dbReference type="VEuPathDB" id="FungiDB:Z520_05538"/>
<protein>
    <recommendedName>
        <fullName evidence="3">NmrA-like domain-containing protein</fullName>
    </recommendedName>
</protein>
<feature type="domain" description="NmrA-like" evidence="3">
    <location>
        <begin position="1"/>
        <end position="301"/>
    </location>
</feature>
<dbReference type="OrthoDB" id="3358371at2759"/>
<dbReference type="SUPFAM" id="SSF51735">
    <property type="entry name" value="NAD(P)-binding Rossmann-fold domains"/>
    <property type="match status" value="1"/>
</dbReference>
<dbReference type="GeneID" id="27711284"/>
<reference evidence="4 5" key="1">
    <citation type="submission" date="2015-01" db="EMBL/GenBank/DDBJ databases">
        <title>The Genome Sequence of Fonsecaea multimorphosa CBS 102226.</title>
        <authorList>
            <consortium name="The Broad Institute Genomics Platform"/>
            <person name="Cuomo C."/>
            <person name="de Hoog S."/>
            <person name="Gorbushina A."/>
            <person name="Stielow B."/>
            <person name="Teixiera M."/>
            <person name="Abouelleil A."/>
            <person name="Chapman S.B."/>
            <person name="Priest M."/>
            <person name="Young S.K."/>
            <person name="Wortman J."/>
            <person name="Nusbaum C."/>
            <person name="Birren B."/>
        </authorList>
    </citation>
    <scope>NUCLEOTIDE SEQUENCE [LARGE SCALE GENOMIC DNA]</scope>
    <source>
        <strain evidence="4 5">CBS 102226</strain>
    </source>
</reference>
<dbReference type="EMBL" id="KN848070">
    <property type="protein sequence ID" value="KIX99077.1"/>
    <property type="molecule type" value="Genomic_DNA"/>
</dbReference>
<dbReference type="PANTHER" id="PTHR42748:SF11">
    <property type="entry name" value="NMRA-LIKE DOMAIN-CONTAINING PROTEIN"/>
    <property type="match status" value="1"/>
</dbReference>
<dbReference type="InterPro" id="IPR036291">
    <property type="entry name" value="NAD(P)-bd_dom_sf"/>
</dbReference>
<dbReference type="STRING" id="1442371.A0A0D2JZW6"/>
<evidence type="ECO:0000313" key="5">
    <source>
        <dbReference type="Proteomes" id="UP000053411"/>
    </source>
</evidence>
<organism evidence="4 5">
    <name type="scientific">Fonsecaea multimorphosa CBS 102226</name>
    <dbReference type="NCBI Taxonomy" id="1442371"/>
    <lineage>
        <taxon>Eukaryota</taxon>
        <taxon>Fungi</taxon>
        <taxon>Dikarya</taxon>
        <taxon>Ascomycota</taxon>
        <taxon>Pezizomycotina</taxon>
        <taxon>Eurotiomycetes</taxon>
        <taxon>Chaetothyriomycetidae</taxon>
        <taxon>Chaetothyriales</taxon>
        <taxon>Herpotrichiellaceae</taxon>
        <taxon>Fonsecaea</taxon>
    </lineage>
</organism>
<dbReference type="RefSeq" id="XP_016633200.1">
    <property type="nucleotide sequence ID" value="XM_016776041.1"/>
</dbReference>
<dbReference type="Pfam" id="PF05368">
    <property type="entry name" value="NmrA"/>
    <property type="match status" value="1"/>
</dbReference>
<keyword evidence="5" id="KW-1185">Reference proteome</keyword>
<dbReference type="CDD" id="cd05251">
    <property type="entry name" value="NmrA_like_SDR_a"/>
    <property type="match status" value="1"/>
</dbReference>
<gene>
    <name evidence="4" type="ORF">Z520_05538</name>
</gene>
<evidence type="ECO:0000256" key="2">
    <source>
        <dbReference type="ARBA" id="ARBA00022857"/>
    </source>
</evidence>
<proteinExistence type="inferred from homology"/>
<dbReference type="PANTHER" id="PTHR42748">
    <property type="entry name" value="NITROGEN METABOLITE REPRESSION PROTEIN NMRA FAMILY MEMBER"/>
    <property type="match status" value="1"/>
</dbReference>
<comment type="similarity">
    <text evidence="1">Belongs to the NmrA-type oxidoreductase family.</text>
</comment>
<dbReference type="GO" id="GO:0005634">
    <property type="term" value="C:nucleus"/>
    <property type="evidence" value="ECO:0007669"/>
    <property type="project" value="TreeGrafter"/>
</dbReference>
<keyword evidence="2" id="KW-0521">NADP</keyword>
<dbReference type="InterPro" id="IPR008030">
    <property type="entry name" value="NmrA-like"/>
</dbReference>
<sequence length="309" mass="33860">MSKLLVVFGATGQQGGSVIEYVLNDAELAKEYKIRAITRDTSKPGARSLRDKGVEVVSGDLAKTETLRPALRGAHTVFAMTSPFEGLSREQECEQGKAIADSAVSEGVQFFIWSTLPSIAKISHNVFTQVTHFEAKADVEAYTRGLSIKSAFFAPGFFMQNFQAIIAPRPVGDGTYQLSNVLKPTTQVPLLDVVGDTGKFIGAILAAPDKFQGQVLRAATKLYSMEQIARIMSQATGKTVIYKQIPEETMRNALPPGHAAELVEMMMYYREYGYYGPGTEEMVENTAKQARGSLTTFEEYLGQHPLKLP</sequence>
<dbReference type="Gene3D" id="3.90.25.10">
    <property type="entry name" value="UDP-galactose 4-epimerase, domain 1"/>
    <property type="match status" value="1"/>
</dbReference>
<evidence type="ECO:0000256" key="1">
    <source>
        <dbReference type="ARBA" id="ARBA00006328"/>
    </source>
</evidence>
<accession>A0A0D2JZW6</accession>
<name>A0A0D2JZW6_9EURO</name>
<evidence type="ECO:0000313" key="4">
    <source>
        <dbReference type="EMBL" id="KIX99077.1"/>
    </source>
</evidence>
<dbReference type="Proteomes" id="UP000053411">
    <property type="component" value="Unassembled WGS sequence"/>
</dbReference>
<evidence type="ECO:0000259" key="3">
    <source>
        <dbReference type="Pfam" id="PF05368"/>
    </source>
</evidence>